<evidence type="ECO:0000313" key="1">
    <source>
        <dbReference type="Proteomes" id="UP000235220"/>
    </source>
</evidence>
<keyword evidence="1" id="KW-1185">Reference proteome</keyword>
<evidence type="ECO:0000313" key="2">
    <source>
        <dbReference type="RefSeq" id="XP_018855791.1"/>
    </source>
</evidence>
<proteinExistence type="predicted"/>
<dbReference type="PANTHER" id="PTHR46890">
    <property type="entry name" value="NON-LTR RETROLELEMENT REVERSE TRANSCRIPTASE-LIKE PROTEIN-RELATED"/>
    <property type="match status" value="1"/>
</dbReference>
<sequence length="381" mass="43018">MDEVPTFEDVTGIQGSSEANMYMELDPTKKILVHAAQQSPLIPFTGTREVLDTHEASQRRKNNTIKCVEDPQGREVTEQAAIGDVHWLFLLPFYYFSTYQSQGMYINNGYHTAVEMKDWIMHPFTREEVKTVVFQMNPLGLLGPNGFSAQFYQQHWEVVGEEVSNYALQVLNQGGSLTESAFVPGRVITNNILVAYEVLHSMDSRMKGKRGFMALKLNMSKAYDMVEWSFVEAVMIKMEFPPQWINLIQTYLTSVSYSILVNGEPQKKFLPSSPIGRGPITVNHFFFVDDSLLFCQANTEQLSCVFNILALYEKALGQALNKEESSIFFSKNTKQATQQQILEMARVTPSGSFERYLGLPVLVGRAKIAASILSLIELGLE</sequence>
<gene>
    <name evidence="2" type="primary">LOC109018053</name>
</gene>
<dbReference type="AlphaFoldDB" id="A0A2I4HI03"/>
<dbReference type="GeneID" id="109018053"/>
<organism evidence="1 2">
    <name type="scientific">Juglans regia</name>
    <name type="common">English walnut</name>
    <dbReference type="NCBI Taxonomy" id="51240"/>
    <lineage>
        <taxon>Eukaryota</taxon>
        <taxon>Viridiplantae</taxon>
        <taxon>Streptophyta</taxon>
        <taxon>Embryophyta</taxon>
        <taxon>Tracheophyta</taxon>
        <taxon>Spermatophyta</taxon>
        <taxon>Magnoliopsida</taxon>
        <taxon>eudicotyledons</taxon>
        <taxon>Gunneridae</taxon>
        <taxon>Pentapetalae</taxon>
        <taxon>rosids</taxon>
        <taxon>fabids</taxon>
        <taxon>Fagales</taxon>
        <taxon>Juglandaceae</taxon>
        <taxon>Juglans</taxon>
    </lineage>
</organism>
<dbReference type="InterPro" id="IPR052343">
    <property type="entry name" value="Retrotransposon-Effector_Assoc"/>
</dbReference>
<dbReference type="Proteomes" id="UP000235220">
    <property type="component" value="Chromosome 11"/>
</dbReference>
<dbReference type="KEGG" id="jre:109018053"/>
<dbReference type="RefSeq" id="XP_018855791.1">
    <property type="nucleotide sequence ID" value="XM_019000246.1"/>
</dbReference>
<protein>
    <submittedName>
        <fullName evidence="2">Uncharacterized protein LOC109018053</fullName>
    </submittedName>
</protein>
<name>A0A2I4HI03_JUGRE</name>
<dbReference type="PANTHER" id="PTHR46890:SF48">
    <property type="entry name" value="RNA-DIRECTED DNA POLYMERASE"/>
    <property type="match status" value="1"/>
</dbReference>
<accession>A0A2I4HI03</accession>
<dbReference type="OrthoDB" id="1091124at2759"/>
<reference evidence="2" key="1">
    <citation type="submission" date="2025-08" db="UniProtKB">
        <authorList>
            <consortium name="RefSeq"/>
        </authorList>
    </citation>
    <scope>IDENTIFICATION</scope>
    <source>
        <tissue evidence="2">Leaves</tissue>
    </source>
</reference>
<dbReference type="Gramene" id="Jr11_11930_p1">
    <property type="protein sequence ID" value="cds.Jr11_11930_p1"/>
    <property type="gene ID" value="Jr11_11930"/>
</dbReference>